<organism evidence="1 2">
    <name type="scientific">Dyadobacter flavalbus</name>
    <dbReference type="NCBI Taxonomy" id="2579942"/>
    <lineage>
        <taxon>Bacteria</taxon>
        <taxon>Pseudomonadati</taxon>
        <taxon>Bacteroidota</taxon>
        <taxon>Cytophagia</taxon>
        <taxon>Cytophagales</taxon>
        <taxon>Spirosomataceae</taxon>
        <taxon>Dyadobacter</taxon>
    </lineage>
</organism>
<gene>
    <name evidence="1" type="ORF">FEM33_22105</name>
</gene>
<evidence type="ECO:0000313" key="1">
    <source>
        <dbReference type="EMBL" id="KAA6433986.1"/>
    </source>
</evidence>
<proteinExistence type="predicted"/>
<evidence type="ECO:0000313" key="2">
    <source>
        <dbReference type="Proteomes" id="UP000323994"/>
    </source>
</evidence>
<dbReference type="AlphaFoldDB" id="A0A5M8QGY2"/>
<keyword evidence="2" id="KW-1185">Reference proteome</keyword>
<comment type="caution">
    <text evidence="1">The sequence shown here is derived from an EMBL/GenBank/DDBJ whole genome shotgun (WGS) entry which is preliminary data.</text>
</comment>
<sequence length="74" mass="8489">MKLSNSEYEPEHEIIEDVTDLTNKKAQWITKSIEFVAKSTTYSLNFKGMDQHNSNGYPNYTNIHVGKNAIKVIN</sequence>
<reference evidence="1 2" key="1">
    <citation type="submission" date="2019-05" db="EMBL/GenBank/DDBJ databases">
        <authorList>
            <person name="Qu J.-H."/>
        </authorList>
    </citation>
    <scope>NUCLEOTIDE SEQUENCE [LARGE SCALE GENOMIC DNA]</scope>
    <source>
        <strain evidence="1 2">NS28</strain>
    </source>
</reference>
<dbReference type="EMBL" id="VBSN01000069">
    <property type="protein sequence ID" value="KAA6433986.1"/>
    <property type="molecule type" value="Genomic_DNA"/>
</dbReference>
<name>A0A5M8QGY2_9BACT</name>
<dbReference type="RefSeq" id="WP_139014155.1">
    <property type="nucleotide sequence ID" value="NZ_VBSN01000069.1"/>
</dbReference>
<protein>
    <submittedName>
        <fullName evidence="1">Uncharacterized protein</fullName>
    </submittedName>
</protein>
<dbReference type="Proteomes" id="UP000323994">
    <property type="component" value="Unassembled WGS sequence"/>
</dbReference>
<accession>A0A5M8QGY2</accession>